<dbReference type="HAMAP" id="MF_01398">
    <property type="entry name" value="ATP_synth_b_bprime"/>
    <property type="match status" value="1"/>
</dbReference>
<evidence type="ECO:0000256" key="17">
    <source>
        <dbReference type="SAM" id="MobiDB-lite"/>
    </source>
</evidence>
<dbReference type="Proteomes" id="UP001165136">
    <property type="component" value="Unassembled WGS sequence"/>
</dbReference>
<dbReference type="InterPro" id="IPR002146">
    <property type="entry name" value="ATP_synth_b/b'su_bac/chlpt"/>
</dbReference>
<dbReference type="SUPFAM" id="SSF81573">
    <property type="entry name" value="F1F0 ATP synthase subunit B, membrane domain"/>
    <property type="match status" value="1"/>
</dbReference>
<evidence type="ECO:0000256" key="5">
    <source>
        <dbReference type="ARBA" id="ARBA00022547"/>
    </source>
</evidence>
<reference evidence="18" key="1">
    <citation type="submission" date="2023-03" db="EMBL/GenBank/DDBJ databases">
        <title>Amycolatopsis taiwanensis NBRC 103393.</title>
        <authorList>
            <person name="Ichikawa N."/>
            <person name="Sato H."/>
            <person name="Tonouchi N."/>
        </authorList>
    </citation>
    <scope>NUCLEOTIDE SEQUENCE</scope>
    <source>
        <strain evidence="18">NBRC 103393</strain>
    </source>
</reference>
<keyword evidence="5 14" id="KW-0138">CF(0)</keyword>
<name>A0A9W6QYM8_9PSEU</name>
<protein>
    <recommendedName>
        <fullName evidence="14">ATP synthase subunit b</fullName>
    </recommendedName>
    <alternativeName>
        <fullName evidence="14">ATP synthase F(0) sector subunit b</fullName>
    </alternativeName>
    <alternativeName>
        <fullName evidence="14">ATPase subunit I</fullName>
    </alternativeName>
    <alternativeName>
        <fullName evidence="14">F-type ATPase subunit b</fullName>
        <shortName evidence="14">F-ATPase subunit b</shortName>
    </alternativeName>
</protein>
<dbReference type="RefSeq" id="WP_052372712.1">
    <property type="nucleotide sequence ID" value="NZ_BSTI01000003.1"/>
</dbReference>
<evidence type="ECO:0000256" key="14">
    <source>
        <dbReference type="HAMAP-Rule" id="MF_01398"/>
    </source>
</evidence>
<evidence type="ECO:0000256" key="12">
    <source>
        <dbReference type="ARBA" id="ARBA00025198"/>
    </source>
</evidence>
<keyword evidence="3 14" id="KW-0813">Transport</keyword>
<keyword evidence="11 14" id="KW-0066">ATP synthesis</keyword>
<dbReference type="Pfam" id="PF00430">
    <property type="entry name" value="ATP-synt_B"/>
    <property type="match status" value="1"/>
</dbReference>
<evidence type="ECO:0000256" key="6">
    <source>
        <dbReference type="ARBA" id="ARBA00022692"/>
    </source>
</evidence>
<dbReference type="CDD" id="cd06503">
    <property type="entry name" value="ATP-synt_Fo_b"/>
    <property type="match status" value="1"/>
</dbReference>
<dbReference type="EMBL" id="BSTI01000003">
    <property type="protein sequence ID" value="GLY65250.1"/>
    <property type="molecule type" value="Genomic_DNA"/>
</dbReference>
<dbReference type="AlphaFoldDB" id="A0A9W6QYM8"/>
<feature type="transmembrane region" description="Helical" evidence="14">
    <location>
        <begin position="6"/>
        <end position="25"/>
    </location>
</feature>
<comment type="similarity">
    <text evidence="2 14 15">Belongs to the ATPase B chain family.</text>
</comment>
<comment type="function">
    <text evidence="12 14">F(1)F(0) ATP synthase produces ATP from ADP in the presence of a proton or sodium gradient. F-type ATPases consist of two structural domains, F(1) containing the extramembraneous catalytic core and F(0) containing the membrane proton channel, linked together by a central stalk and a peripheral stalk. During catalysis, ATP synthesis in the catalytic domain of F(1) is coupled via a rotary mechanism of the central stalk subunits to proton translocation.</text>
</comment>
<dbReference type="Gene3D" id="1.20.5.620">
    <property type="entry name" value="F1F0 ATP synthase subunit B, membrane domain"/>
    <property type="match status" value="1"/>
</dbReference>
<keyword evidence="7 14" id="KW-0375">Hydrogen ion transport</keyword>
<comment type="function">
    <text evidence="14">Component of the F(0) channel, it forms part of the peripheral stalk, linking F(1) to F(0).</text>
</comment>
<sequence length="182" mass="20453">MDIARYIGSLFAFALIIGLLWWKAVPPVRKMMRDRQEAIRQQIEEAKRADERLAEAEKKYAEAVTEARTEAAKIRDAARADAQRIVEELRVRAEQEVERIKQRGEDHLAQQHQQAIRELRAEIGRLSTELAGRVVREHLAQDGNRQATVDRFLDELEQVSAREGEPGETTVGAGATAGEGGS</sequence>
<keyword evidence="19" id="KW-1185">Reference proteome</keyword>
<proteinExistence type="inferred from homology"/>
<dbReference type="GO" id="GO:0046961">
    <property type="term" value="F:proton-transporting ATPase activity, rotational mechanism"/>
    <property type="evidence" value="ECO:0007669"/>
    <property type="project" value="TreeGrafter"/>
</dbReference>
<organism evidence="18 19">
    <name type="scientific">Amycolatopsis taiwanensis</name>
    <dbReference type="NCBI Taxonomy" id="342230"/>
    <lineage>
        <taxon>Bacteria</taxon>
        <taxon>Bacillati</taxon>
        <taxon>Actinomycetota</taxon>
        <taxon>Actinomycetes</taxon>
        <taxon>Pseudonocardiales</taxon>
        <taxon>Pseudonocardiaceae</taxon>
        <taxon>Amycolatopsis</taxon>
    </lineage>
</organism>
<evidence type="ECO:0000256" key="1">
    <source>
        <dbReference type="ARBA" id="ARBA00004162"/>
    </source>
</evidence>
<comment type="caution">
    <text evidence="18">The sequence shown here is derived from an EMBL/GenBank/DDBJ whole genome shotgun (WGS) entry which is preliminary data.</text>
</comment>
<evidence type="ECO:0000256" key="3">
    <source>
        <dbReference type="ARBA" id="ARBA00022448"/>
    </source>
</evidence>
<keyword evidence="8 14" id="KW-1133">Transmembrane helix</keyword>
<keyword evidence="10 14" id="KW-0472">Membrane</keyword>
<dbReference type="InterPro" id="IPR005864">
    <property type="entry name" value="ATP_synth_F0_bsu_bac"/>
</dbReference>
<dbReference type="GO" id="GO:0046933">
    <property type="term" value="F:proton-transporting ATP synthase activity, rotational mechanism"/>
    <property type="evidence" value="ECO:0007669"/>
    <property type="project" value="UniProtKB-UniRule"/>
</dbReference>
<comment type="subunit">
    <text evidence="13 14">F-type ATPases have 2 components, F(1) - the catalytic core - and F(0) - the membrane proton channel. F(1) has five subunits: alpha(3), beta(3), gamma(1), delta(1), epsilon(1). F(0) has three main subunits: a(1), b(2) and c(10-14). The alpha and beta chains form an alternating ring which encloses part of the gamma chain. F(1) is attached to F(0) by a central stalk formed by the gamma and epsilon chains, while a peripheral stalk is formed by the delta and b chains.</text>
</comment>
<dbReference type="PANTHER" id="PTHR33445">
    <property type="entry name" value="ATP SYNTHASE SUBUNIT B', CHLOROPLASTIC"/>
    <property type="match status" value="1"/>
</dbReference>
<dbReference type="GO" id="GO:0045259">
    <property type="term" value="C:proton-transporting ATP synthase complex"/>
    <property type="evidence" value="ECO:0007669"/>
    <property type="project" value="UniProtKB-KW"/>
</dbReference>
<gene>
    <name evidence="14" type="primary">atpF</name>
    <name evidence="18" type="ORF">Atai01_18690</name>
</gene>
<keyword evidence="4 14" id="KW-1003">Cell membrane</keyword>
<evidence type="ECO:0000256" key="2">
    <source>
        <dbReference type="ARBA" id="ARBA00005513"/>
    </source>
</evidence>
<evidence type="ECO:0000256" key="11">
    <source>
        <dbReference type="ARBA" id="ARBA00023310"/>
    </source>
</evidence>
<dbReference type="PANTHER" id="PTHR33445:SF1">
    <property type="entry name" value="ATP SYNTHASE SUBUNIT B"/>
    <property type="match status" value="1"/>
</dbReference>
<evidence type="ECO:0000313" key="18">
    <source>
        <dbReference type="EMBL" id="GLY65250.1"/>
    </source>
</evidence>
<accession>A0A9W6QYM8</accession>
<evidence type="ECO:0000256" key="7">
    <source>
        <dbReference type="ARBA" id="ARBA00022781"/>
    </source>
</evidence>
<dbReference type="GO" id="GO:0005886">
    <property type="term" value="C:plasma membrane"/>
    <property type="evidence" value="ECO:0007669"/>
    <property type="project" value="UniProtKB-SubCell"/>
</dbReference>
<dbReference type="InterPro" id="IPR028987">
    <property type="entry name" value="ATP_synth_B-like_membr_sf"/>
</dbReference>
<dbReference type="NCBIfam" id="TIGR01144">
    <property type="entry name" value="ATP_synt_b"/>
    <property type="match status" value="1"/>
</dbReference>
<keyword evidence="6 14" id="KW-0812">Transmembrane</keyword>
<keyword evidence="9 14" id="KW-0406">Ion transport</keyword>
<keyword evidence="16" id="KW-0175">Coiled coil</keyword>
<evidence type="ECO:0000256" key="15">
    <source>
        <dbReference type="RuleBase" id="RU003848"/>
    </source>
</evidence>
<evidence type="ECO:0000256" key="13">
    <source>
        <dbReference type="ARBA" id="ARBA00025830"/>
    </source>
</evidence>
<evidence type="ECO:0000256" key="8">
    <source>
        <dbReference type="ARBA" id="ARBA00022989"/>
    </source>
</evidence>
<feature type="coiled-coil region" evidence="16">
    <location>
        <begin position="29"/>
        <end position="129"/>
    </location>
</feature>
<dbReference type="InterPro" id="IPR050059">
    <property type="entry name" value="ATP_synthase_B_chain"/>
</dbReference>
<evidence type="ECO:0000256" key="16">
    <source>
        <dbReference type="SAM" id="Coils"/>
    </source>
</evidence>
<evidence type="ECO:0000313" key="19">
    <source>
        <dbReference type="Proteomes" id="UP001165136"/>
    </source>
</evidence>
<evidence type="ECO:0000256" key="4">
    <source>
        <dbReference type="ARBA" id="ARBA00022475"/>
    </source>
</evidence>
<evidence type="ECO:0000256" key="10">
    <source>
        <dbReference type="ARBA" id="ARBA00023136"/>
    </source>
</evidence>
<feature type="region of interest" description="Disordered" evidence="17">
    <location>
        <begin position="159"/>
        <end position="182"/>
    </location>
</feature>
<comment type="subcellular location">
    <subcellularLocation>
        <location evidence="1 14">Cell membrane</location>
        <topology evidence="1 14">Single-pass membrane protein</topology>
    </subcellularLocation>
</comment>
<evidence type="ECO:0000256" key="9">
    <source>
        <dbReference type="ARBA" id="ARBA00023065"/>
    </source>
</evidence>